<dbReference type="PANTHER" id="PTHR31386:SF2">
    <property type="entry name" value="SIMILAR TO RIKEN CDNA 2510039O18"/>
    <property type="match status" value="1"/>
</dbReference>
<keyword evidence="3" id="KW-0732">Signal</keyword>
<dbReference type="AlphaFoldDB" id="H2YSH6"/>
<dbReference type="Ensembl" id="ENSCSAVT00000008394.1">
    <property type="protein sequence ID" value="ENSCSAVP00000008286.1"/>
    <property type="gene ID" value="ENSCSAVG00000004934.1"/>
</dbReference>
<dbReference type="HOGENOM" id="CLU_063760_0_0_1"/>
<dbReference type="GeneTree" id="ENSGT00390000007643"/>
<name>H2YSH6_CIOSA</name>
<dbReference type="InParanoid" id="H2YSH6"/>
<dbReference type="GO" id="GO:0016020">
    <property type="term" value="C:membrane"/>
    <property type="evidence" value="ECO:0007669"/>
    <property type="project" value="UniProtKB-SubCell"/>
</dbReference>
<dbReference type="Pfam" id="PF10222">
    <property type="entry name" value="DUF2152"/>
    <property type="match status" value="1"/>
</dbReference>
<dbReference type="Proteomes" id="UP000007875">
    <property type="component" value="Unassembled WGS sequence"/>
</dbReference>
<evidence type="ECO:0000256" key="7">
    <source>
        <dbReference type="SAM" id="Phobius"/>
    </source>
</evidence>
<dbReference type="STRING" id="51511.ENSCSAVP00000008286"/>
<sequence length="254" mass="29012">MDSKLHDKGIPEDERMDLMKRLATPDYCYNGNPTVHADRLWRNVESVEDVENLAKHWSLTLGKHGCKNLISEGAEGMLQAMVISFGGLQFTLFDLQLRIDPDILHNEITFQSLMYRNNTINVAIKANEESSTPVIEVSLRDRSKVPLYACEGGCLNPVQQLNQQSRRFPIFVTDPSTPILYISHDKKHLAEVKHTLHLKSIVNYDQHIKFKKKGAGLPFVFWLGIGSAIIIFHMFLIRLICKEYYSPSMLPTTK</sequence>
<keyword evidence="4 7" id="KW-1133">Transmembrane helix</keyword>
<dbReference type="InterPro" id="IPR018795">
    <property type="entry name" value="K2013-like"/>
</dbReference>
<accession>H2YSH6</accession>
<comment type="subcellular location">
    <subcellularLocation>
        <location evidence="1">Membrane</location>
        <topology evidence="1">Single-pass type I membrane protein</topology>
    </subcellularLocation>
</comment>
<keyword evidence="5 7" id="KW-0472">Membrane</keyword>
<dbReference type="eggNOG" id="KOG3778">
    <property type="taxonomic scope" value="Eukaryota"/>
</dbReference>
<proteinExistence type="predicted"/>
<dbReference type="OMA" id="KQGCHKL"/>
<protein>
    <submittedName>
        <fullName evidence="8">Uncharacterized protein</fullName>
    </submittedName>
</protein>
<evidence type="ECO:0000256" key="3">
    <source>
        <dbReference type="ARBA" id="ARBA00022729"/>
    </source>
</evidence>
<evidence type="ECO:0000313" key="9">
    <source>
        <dbReference type="Proteomes" id="UP000007875"/>
    </source>
</evidence>
<evidence type="ECO:0000256" key="2">
    <source>
        <dbReference type="ARBA" id="ARBA00022692"/>
    </source>
</evidence>
<evidence type="ECO:0000256" key="4">
    <source>
        <dbReference type="ARBA" id="ARBA00022989"/>
    </source>
</evidence>
<reference evidence="8" key="2">
    <citation type="submission" date="2025-08" db="UniProtKB">
        <authorList>
            <consortium name="Ensembl"/>
        </authorList>
    </citation>
    <scope>IDENTIFICATION</scope>
</reference>
<keyword evidence="2 7" id="KW-0812">Transmembrane</keyword>
<evidence type="ECO:0000256" key="6">
    <source>
        <dbReference type="ARBA" id="ARBA00023180"/>
    </source>
</evidence>
<dbReference type="PANTHER" id="PTHR31386">
    <property type="entry name" value="UNCHARACTERIZED PROTEIN KIAA2013"/>
    <property type="match status" value="1"/>
</dbReference>
<organism evidence="8 9">
    <name type="scientific">Ciona savignyi</name>
    <name type="common">Pacific transparent sea squirt</name>
    <dbReference type="NCBI Taxonomy" id="51511"/>
    <lineage>
        <taxon>Eukaryota</taxon>
        <taxon>Metazoa</taxon>
        <taxon>Chordata</taxon>
        <taxon>Tunicata</taxon>
        <taxon>Ascidiacea</taxon>
        <taxon>Phlebobranchia</taxon>
        <taxon>Cionidae</taxon>
        <taxon>Ciona</taxon>
    </lineage>
</organism>
<keyword evidence="9" id="KW-1185">Reference proteome</keyword>
<evidence type="ECO:0000256" key="5">
    <source>
        <dbReference type="ARBA" id="ARBA00023136"/>
    </source>
</evidence>
<reference evidence="9" key="1">
    <citation type="submission" date="2003-08" db="EMBL/GenBank/DDBJ databases">
        <authorList>
            <person name="Birren B."/>
            <person name="Nusbaum C."/>
            <person name="Abebe A."/>
            <person name="Abouelleil A."/>
            <person name="Adekoya E."/>
            <person name="Ait-zahra M."/>
            <person name="Allen N."/>
            <person name="Allen T."/>
            <person name="An P."/>
            <person name="Anderson M."/>
            <person name="Anderson S."/>
            <person name="Arachchi H."/>
            <person name="Armbruster J."/>
            <person name="Bachantsang P."/>
            <person name="Baldwin J."/>
            <person name="Barry A."/>
            <person name="Bayul T."/>
            <person name="Blitshsteyn B."/>
            <person name="Bloom T."/>
            <person name="Blye J."/>
            <person name="Boguslavskiy L."/>
            <person name="Borowsky M."/>
            <person name="Boukhgalter B."/>
            <person name="Brunache A."/>
            <person name="Butler J."/>
            <person name="Calixte N."/>
            <person name="Calvo S."/>
            <person name="Camarata J."/>
            <person name="Campo K."/>
            <person name="Chang J."/>
            <person name="Cheshatsang Y."/>
            <person name="Citroen M."/>
            <person name="Collymore A."/>
            <person name="Considine T."/>
            <person name="Cook A."/>
            <person name="Cooke P."/>
            <person name="Corum B."/>
            <person name="Cuomo C."/>
            <person name="David R."/>
            <person name="Dawoe T."/>
            <person name="Degray S."/>
            <person name="Dodge S."/>
            <person name="Dooley K."/>
            <person name="Dorje P."/>
            <person name="Dorjee K."/>
            <person name="Dorris L."/>
            <person name="Duffey N."/>
            <person name="Dupes A."/>
            <person name="Elkins T."/>
            <person name="Engels R."/>
            <person name="Erickson J."/>
            <person name="Farina A."/>
            <person name="Faro S."/>
            <person name="Ferreira P."/>
            <person name="Fischer H."/>
            <person name="Fitzgerald M."/>
            <person name="Foley K."/>
            <person name="Gage D."/>
            <person name="Galagan J."/>
            <person name="Gearin G."/>
            <person name="Gnerre S."/>
            <person name="Gnirke A."/>
            <person name="Goyette A."/>
            <person name="Graham J."/>
            <person name="Grandbois E."/>
            <person name="Gyaltsen K."/>
            <person name="Hafez N."/>
            <person name="Hagopian D."/>
            <person name="Hagos B."/>
            <person name="Hall J."/>
            <person name="Hatcher B."/>
            <person name="Heller A."/>
            <person name="Higgins H."/>
            <person name="Honan T."/>
            <person name="Horn A."/>
            <person name="Houde N."/>
            <person name="Hughes L."/>
            <person name="Hulme W."/>
            <person name="Husby E."/>
            <person name="Iliev I."/>
            <person name="Jaffe D."/>
            <person name="Jones C."/>
            <person name="Kamal M."/>
            <person name="Kamat A."/>
            <person name="Kamvysselis M."/>
            <person name="Karlsson E."/>
            <person name="Kells C."/>
            <person name="Kieu A."/>
            <person name="Kisner P."/>
            <person name="Kodira C."/>
            <person name="Kulbokas E."/>
            <person name="Labutti K."/>
            <person name="Lama D."/>
            <person name="Landers T."/>
            <person name="Leger J."/>
            <person name="Levine S."/>
            <person name="Lewis D."/>
            <person name="Lewis T."/>
            <person name="Lindblad-toh K."/>
            <person name="Liu X."/>
            <person name="Lokyitsang T."/>
            <person name="Lokyitsang Y."/>
            <person name="Lucien O."/>
            <person name="Lui A."/>
            <person name="Ma L.J."/>
            <person name="Mabbitt R."/>
            <person name="Macdonald J."/>
            <person name="Maclean C."/>
            <person name="Major J."/>
            <person name="Manning J."/>
            <person name="Marabella R."/>
            <person name="Maru K."/>
            <person name="Matthews C."/>
            <person name="Mauceli E."/>
            <person name="Mccarthy M."/>
            <person name="Mcdonough S."/>
            <person name="Mcghee T."/>
            <person name="Meldrim J."/>
            <person name="Meneus L."/>
            <person name="Mesirov J."/>
            <person name="Mihalev A."/>
            <person name="Mihova T."/>
            <person name="Mikkelsen T."/>
            <person name="Mlenga V."/>
            <person name="Moru K."/>
            <person name="Mozes J."/>
            <person name="Mulrain L."/>
            <person name="Munson G."/>
            <person name="Naylor J."/>
            <person name="Newes C."/>
            <person name="Nguyen C."/>
            <person name="Nguyen N."/>
            <person name="Nguyen T."/>
            <person name="Nicol R."/>
            <person name="Nielsen C."/>
            <person name="Nizzari M."/>
            <person name="Norbu C."/>
            <person name="Norbu N."/>
            <person name="O'donnell P."/>
            <person name="Okoawo O."/>
            <person name="O'leary S."/>
            <person name="Omotosho B."/>
            <person name="O'neill K."/>
            <person name="Osman S."/>
            <person name="Parker S."/>
            <person name="Perrin D."/>
            <person name="Phunkhang P."/>
            <person name="Piqani B."/>
            <person name="Purcell S."/>
            <person name="Rachupka T."/>
            <person name="Ramasamy U."/>
            <person name="Rameau R."/>
            <person name="Ray V."/>
            <person name="Raymond C."/>
            <person name="Retta R."/>
            <person name="Richardson S."/>
            <person name="Rise C."/>
            <person name="Rodriguez J."/>
            <person name="Rogers J."/>
            <person name="Rogov P."/>
            <person name="Rutman M."/>
            <person name="Schupbach R."/>
            <person name="Seaman C."/>
            <person name="Settipalli S."/>
            <person name="Sharpe T."/>
            <person name="Sheridan J."/>
            <person name="Sherpa N."/>
            <person name="Shi J."/>
            <person name="Smirnov S."/>
            <person name="Smith C."/>
            <person name="Sougnez C."/>
            <person name="Spencer B."/>
            <person name="Stalker J."/>
            <person name="Stange-thomann N."/>
            <person name="Stavropoulos S."/>
            <person name="Stetson K."/>
            <person name="Stone C."/>
            <person name="Stone S."/>
            <person name="Stubbs M."/>
            <person name="Talamas J."/>
            <person name="Tchuinga P."/>
            <person name="Tenzing P."/>
            <person name="Tesfaye S."/>
            <person name="Theodore J."/>
            <person name="Thoulutsang Y."/>
            <person name="Topham K."/>
            <person name="Towey S."/>
            <person name="Tsamla T."/>
            <person name="Tsomo N."/>
            <person name="Vallee D."/>
            <person name="Vassiliev H."/>
            <person name="Venkataraman V."/>
            <person name="Vinson J."/>
            <person name="Vo A."/>
            <person name="Wade C."/>
            <person name="Wang S."/>
            <person name="Wangchuk T."/>
            <person name="Wangdi T."/>
            <person name="Whittaker C."/>
            <person name="Wilkinson J."/>
            <person name="Wu Y."/>
            <person name="Wyman D."/>
            <person name="Yadav S."/>
            <person name="Yang S."/>
            <person name="Yang X."/>
            <person name="Yeager S."/>
            <person name="Yee E."/>
            <person name="Young G."/>
            <person name="Zainoun J."/>
            <person name="Zembeck L."/>
            <person name="Zimmer A."/>
            <person name="Zody M."/>
            <person name="Lander E."/>
        </authorList>
    </citation>
    <scope>NUCLEOTIDE SEQUENCE [LARGE SCALE GENOMIC DNA]</scope>
</reference>
<evidence type="ECO:0000313" key="8">
    <source>
        <dbReference type="Ensembl" id="ENSCSAVP00000008286.1"/>
    </source>
</evidence>
<keyword evidence="6" id="KW-0325">Glycoprotein</keyword>
<reference evidence="8" key="3">
    <citation type="submission" date="2025-09" db="UniProtKB">
        <authorList>
            <consortium name="Ensembl"/>
        </authorList>
    </citation>
    <scope>IDENTIFICATION</scope>
</reference>
<feature type="transmembrane region" description="Helical" evidence="7">
    <location>
        <begin position="219"/>
        <end position="240"/>
    </location>
</feature>
<evidence type="ECO:0000256" key="1">
    <source>
        <dbReference type="ARBA" id="ARBA00004479"/>
    </source>
</evidence>